<dbReference type="SUPFAM" id="SSF56003">
    <property type="entry name" value="Molybdenum cofactor-binding domain"/>
    <property type="match status" value="1"/>
</dbReference>
<dbReference type="EMBL" id="SEYY01010751">
    <property type="protein sequence ID" value="KAB7501404.1"/>
    <property type="molecule type" value="Genomic_DNA"/>
</dbReference>
<dbReference type="PANTHER" id="PTHR45444:SF3">
    <property type="entry name" value="XANTHINE DEHYDROGENASE"/>
    <property type="match status" value="1"/>
</dbReference>
<dbReference type="InterPro" id="IPR046867">
    <property type="entry name" value="AldOxase/xan_DH_MoCoBD2"/>
</dbReference>
<dbReference type="Proteomes" id="UP000326759">
    <property type="component" value="Unassembled WGS sequence"/>
</dbReference>
<dbReference type="OrthoDB" id="6378175at2759"/>
<sequence>MENIMARISEYTQIPPNTVRERNFYKDKDDITHYGQSLGDCQARRCWDQIISSSCYIERELEVKKFNRMNTYKKRGISAIPCKFAIAFGIPFLNQGGALVLIYKDGSALVSIGGTEMGQGLYTKIIQIVCRVLKIQTDKVYISETTTSTVPNASPTAASASSDIYGMAVLDACEKLLRRLKPIQEKHPESSWEDIIRTAYTESVSLFATGFHQMPDLQNYSLEKRKGAPFRYFTYGAAVSEVEIDCLTGDHVVLRTDIVMDVGNSLNPAIDIGQVEGAFIQGYGFFTLEQLVYSRSGALLSKGPGAYKIPSIMDIPRVFNVSLLRDSSNPKAIFSSKAVGEPPFFSGSSVFFALREAIKATSRLGGVQRRVILPCFALQRPK</sequence>
<accession>A0A5N5T4D1</accession>
<dbReference type="AlphaFoldDB" id="A0A5N5T4D1"/>
<feature type="domain" description="Aldehyde oxidase/xanthine dehydrogenase second molybdopterin binding" evidence="1">
    <location>
        <begin position="52"/>
        <end position="316"/>
    </location>
</feature>
<evidence type="ECO:0000313" key="3">
    <source>
        <dbReference type="Proteomes" id="UP000326759"/>
    </source>
</evidence>
<gene>
    <name evidence="2" type="primary">XDH_1</name>
    <name evidence="2" type="ORF">Anas_03702</name>
</gene>
<reference evidence="2 3" key="1">
    <citation type="journal article" date="2019" name="PLoS Biol.">
        <title>Sex chromosomes control vertical transmission of feminizing Wolbachia symbionts in an isopod.</title>
        <authorList>
            <person name="Becking T."/>
            <person name="Chebbi M.A."/>
            <person name="Giraud I."/>
            <person name="Moumen B."/>
            <person name="Laverre T."/>
            <person name="Caubet Y."/>
            <person name="Peccoud J."/>
            <person name="Gilbert C."/>
            <person name="Cordaux R."/>
        </authorList>
    </citation>
    <scope>NUCLEOTIDE SEQUENCE [LARGE SCALE GENOMIC DNA]</scope>
    <source>
        <strain evidence="2">ANa2</strain>
        <tissue evidence="2">Whole body excluding digestive tract and cuticle</tissue>
    </source>
</reference>
<name>A0A5N5T4D1_9CRUS</name>
<keyword evidence="3" id="KW-1185">Reference proteome</keyword>
<dbReference type="PANTHER" id="PTHR45444">
    <property type="entry name" value="XANTHINE DEHYDROGENASE"/>
    <property type="match status" value="1"/>
</dbReference>
<dbReference type="Gene3D" id="3.30.365.10">
    <property type="entry name" value="Aldehyde oxidase/xanthine dehydrogenase, molybdopterin binding domain"/>
    <property type="match status" value="3"/>
</dbReference>
<dbReference type="GO" id="GO:0005506">
    <property type="term" value="F:iron ion binding"/>
    <property type="evidence" value="ECO:0007669"/>
    <property type="project" value="InterPro"/>
</dbReference>
<comment type="caution">
    <text evidence="2">The sequence shown here is derived from an EMBL/GenBank/DDBJ whole genome shotgun (WGS) entry which is preliminary data.</text>
</comment>
<dbReference type="InterPro" id="IPR037165">
    <property type="entry name" value="AldOxase/xan_DH_Mopterin-bd_sf"/>
</dbReference>
<organism evidence="2 3">
    <name type="scientific">Armadillidium nasatum</name>
    <dbReference type="NCBI Taxonomy" id="96803"/>
    <lineage>
        <taxon>Eukaryota</taxon>
        <taxon>Metazoa</taxon>
        <taxon>Ecdysozoa</taxon>
        <taxon>Arthropoda</taxon>
        <taxon>Crustacea</taxon>
        <taxon>Multicrustacea</taxon>
        <taxon>Malacostraca</taxon>
        <taxon>Eumalacostraca</taxon>
        <taxon>Peracarida</taxon>
        <taxon>Isopoda</taxon>
        <taxon>Oniscidea</taxon>
        <taxon>Crinocheta</taxon>
        <taxon>Armadillidiidae</taxon>
        <taxon>Armadillidium</taxon>
    </lineage>
</organism>
<dbReference type="FunFam" id="3.30.365.10:FF:000004">
    <property type="entry name" value="Xanthine dehydrogenase oxidase"/>
    <property type="match status" value="1"/>
</dbReference>
<protein>
    <submittedName>
        <fullName evidence="2">Xanthine dehydrogenase/oxidase</fullName>
    </submittedName>
</protein>
<evidence type="ECO:0000259" key="1">
    <source>
        <dbReference type="Pfam" id="PF20256"/>
    </source>
</evidence>
<dbReference type="GO" id="GO:0016491">
    <property type="term" value="F:oxidoreductase activity"/>
    <property type="evidence" value="ECO:0007669"/>
    <property type="project" value="InterPro"/>
</dbReference>
<evidence type="ECO:0000313" key="2">
    <source>
        <dbReference type="EMBL" id="KAB7501404.1"/>
    </source>
</evidence>
<dbReference type="InterPro" id="IPR016208">
    <property type="entry name" value="Ald_Oxase/xanthine_DH-like"/>
</dbReference>
<dbReference type="Pfam" id="PF20256">
    <property type="entry name" value="MoCoBD_2"/>
    <property type="match status" value="1"/>
</dbReference>
<proteinExistence type="predicted"/>